<reference evidence="6 7" key="1">
    <citation type="journal article" date="2010" name="Appl. Environ. Microbiol.">
        <title>Targeted chromosomal knockouts in Mycoplasma pneumoniae.</title>
        <authorList>
            <person name="Krishnakumar R."/>
            <person name="Assad-Garcia N."/>
            <person name="Benders G.A."/>
            <person name="Phan Q."/>
            <person name="Montague M.G."/>
            <person name="Glass J.I."/>
        </authorList>
    </citation>
    <scope>NUCLEOTIDE SEQUENCE [LARGE SCALE GENOMIC DNA]</scope>
    <source>
        <strain evidence="7">ATCC 15531 / DSM 22911 / NBRC 14401 / NCTC 10119 / FH</strain>
    </source>
</reference>
<protein>
    <submittedName>
        <fullName evidence="6">Cobalt transport protein</fullName>
    </submittedName>
</protein>
<evidence type="ECO:0000256" key="5">
    <source>
        <dbReference type="SAM" id="Phobius"/>
    </source>
</evidence>
<dbReference type="RefSeq" id="WP_010874552.1">
    <property type="nucleotide sequence ID" value="NZ_CP010546.1"/>
</dbReference>
<feature type="transmembrane region" description="Helical" evidence="5">
    <location>
        <begin position="25"/>
        <end position="58"/>
    </location>
</feature>
<feature type="transmembrane region" description="Helical" evidence="5">
    <location>
        <begin position="384"/>
        <end position="402"/>
    </location>
</feature>
<dbReference type="GeneID" id="66609157"/>
<comment type="subcellular location">
    <subcellularLocation>
        <location evidence="1">Membrane</location>
        <topology evidence="1">Multi-pass membrane protein</topology>
    </subcellularLocation>
</comment>
<keyword evidence="4 5" id="KW-0472">Membrane</keyword>
<dbReference type="AlphaFoldDB" id="A0A0H3DM32"/>
<evidence type="ECO:0000256" key="3">
    <source>
        <dbReference type="ARBA" id="ARBA00022989"/>
    </source>
</evidence>
<dbReference type="CDD" id="cd16914">
    <property type="entry name" value="EcfT"/>
    <property type="match status" value="1"/>
</dbReference>
<evidence type="ECO:0000256" key="4">
    <source>
        <dbReference type="ARBA" id="ARBA00023136"/>
    </source>
</evidence>
<feature type="transmembrane region" description="Helical" evidence="5">
    <location>
        <begin position="64"/>
        <end position="85"/>
    </location>
</feature>
<dbReference type="PaxDb" id="722438-MPNE_0224"/>
<dbReference type="EMBL" id="CP002077">
    <property type="protein sequence ID" value="ADK86791.1"/>
    <property type="molecule type" value="Genomic_DNA"/>
</dbReference>
<keyword evidence="2 5" id="KW-0812">Transmembrane</keyword>
<dbReference type="eggNOG" id="COG0619">
    <property type="taxonomic scope" value="Bacteria"/>
</dbReference>
<dbReference type="SMR" id="A0A0H3DM32"/>
<dbReference type="HOGENOM" id="CLU_056469_2_2_14"/>
<evidence type="ECO:0000313" key="7">
    <source>
        <dbReference type="Proteomes" id="UP000007756"/>
    </source>
</evidence>
<gene>
    <name evidence="6" type="ordered locus">MPNE_0224</name>
</gene>
<proteinExistence type="predicted"/>
<dbReference type="Proteomes" id="UP000007756">
    <property type="component" value="Chromosome"/>
</dbReference>
<dbReference type="PATRIC" id="fig|722438.3.peg.218"/>
<dbReference type="InterPro" id="IPR003339">
    <property type="entry name" value="ABC/ECF_trnsptr_transmembrane"/>
</dbReference>
<feature type="transmembrane region" description="Helical" evidence="5">
    <location>
        <begin position="254"/>
        <end position="277"/>
    </location>
</feature>
<evidence type="ECO:0000256" key="2">
    <source>
        <dbReference type="ARBA" id="ARBA00022692"/>
    </source>
</evidence>
<keyword evidence="3 5" id="KW-1133">Transmembrane helix</keyword>
<dbReference type="PANTHER" id="PTHR33514:SF13">
    <property type="entry name" value="PROTEIN ABCI12, CHLOROPLASTIC"/>
    <property type="match status" value="1"/>
</dbReference>
<dbReference type="KEGG" id="mpj:MPNE_0224"/>
<evidence type="ECO:0000313" key="6">
    <source>
        <dbReference type="EMBL" id="ADK86791.1"/>
    </source>
</evidence>
<dbReference type="STRING" id="722438.F539_01095"/>
<name>A0A0H3DM32_MYCPB</name>
<dbReference type="PANTHER" id="PTHR33514">
    <property type="entry name" value="PROTEIN ABCI12, CHLOROPLASTIC"/>
    <property type="match status" value="1"/>
</dbReference>
<accession>A0A0H3DM32</accession>
<dbReference type="Pfam" id="PF02361">
    <property type="entry name" value="CbiQ"/>
    <property type="match status" value="2"/>
</dbReference>
<feature type="transmembrane region" description="Helical" evidence="5">
    <location>
        <begin position="289"/>
        <end position="310"/>
    </location>
</feature>
<sequence length="434" mass="49137">MDSFFINGYVPRDTFIHRLHPTTKLLIFLLFVILVFVPIGFVFQSVIFVFATVIFFVAKLPGRFYLSSIKSISLLFLLLLFVNWFTFRDPGFYITADQVNTVKPHFNGNNFNFWNISLFNYQDNVFSQVFNFNRANMTELNKINFFFKETANANAYTKVTGIDKLAEMLASKNLFKFNGSTNGIDKNKILGAFLDHKIAVYLGRSWGGDFSGFVIDVSVSDKTSTFTIKPFLANSNYVLTLRAIILAFYVTQKILIMIILATVLTSTSSSVELAYGIERLLWPLKLLRVPVNVFAMTIAIAIRFVPSLLLESQRILNAQASRGLDFKNGNFFVKMRSLSSLVVPMISIAFRNAGELASAMEARGYDPTKKRTTYRKFKIDWVDATALILTALYFVVIIFLTVKGAVFLDLGTPEWLLTGKIKEQVERSLSVKSA</sequence>
<organism evidence="6 7">
    <name type="scientific">Mycoplasmoides pneumoniae (strain ATCC 15531 / DSM 23978 / CIP 103766 / NBRC 14401 / NCTC 10119 / FH)</name>
    <name type="common">Mycoplasma pneumoniae</name>
    <dbReference type="NCBI Taxonomy" id="722438"/>
    <lineage>
        <taxon>Bacteria</taxon>
        <taxon>Bacillati</taxon>
        <taxon>Mycoplasmatota</taxon>
        <taxon>Mycoplasmoidales</taxon>
        <taxon>Mycoplasmoidaceae</taxon>
        <taxon>Mycoplasmoides</taxon>
    </lineage>
</organism>
<dbReference type="GO" id="GO:0005886">
    <property type="term" value="C:plasma membrane"/>
    <property type="evidence" value="ECO:0007669"/>
    <property type="project" value="TreeGrafter"/>
</dbReference>
<evidence type="ECO:0000256" key="1">
    <source>
        <dbReference type="ARBA" id="ARBA00004141"/>
    </source>
</evidence>